<dbReference type="InParanoid" id="A0A1B7N2U6"/>
<feature type="transmembrane region" description="Helical" evidence="2">
    <location>
        <begin position="76"/>
        <end position="94"/>
    </location>
</feature>
<evidence type="ECO:0000256" key="2">
    <source>
        <dbReference type="SAM" id="Phobius"/>
    </source>
</evidence>
<feature type="region of interest" description="Disordered" evidence="1">
    <location>
        <begin position="1"/>
        <end position="45"/>
    </location>
</feature>
<dbReference type="PROSITE" id="PS00616">
    <property type="entry name" value="HIS_ACID_PHOSPHAT_1"/>
    <property type="match status" value="1"/>
</dbReference>
<evidence type="ECO:0000313" key="3">
    <source>
        <dbReference type="EMBL" id="OAX39141.1"/>
    </source>
</evidence>
<dbReference type="OrthoDB" id="10433923at2759"/>
<keyword evidence="4" id="KW-1185">Reference proteome</keyword>
<dbReference type="Proteomes" id="UP000092154">
    <property type="component" value="Unassembled WGS sequence"/>
</dbReference>
<accession>A0A1B7N2U6</accession>
<dbReference type="EMBL" id="KV448261">
    <property type="protein sequence ID" value="OAX39141.1"/>
    <property type="molecule type" value="Genomic_DNA"/>
</dbReference>
<keyword evidence="2" id="KW-1133">Transmembrane helix</keyword>
<evidence type="ECO:0000256" key="1">
    <source>
        <dbReference type="SAM" id="MobiDB-lite"/>
    </source>
</evidence>
<dbReference type="AlphaFoldDB" id="A0A1B7N2U6"/>
<keyword evidence="2" id="KW-0472">Membrane</keyword>
<name>A0A1B7N2U6_9AGAM</name>
<sequence length="171" mass="18654">MVKYPMTSRMQVQSTSSSSPASRRTKISTITKPRAQPKRSPSQVGIRHVASHTDSFLITARGEEKRSGFFSPLSRIDVPVVLVIVAVIAVVVVLPVHNRAAVVLVIRLGGPNHPAWSILVADLSVVLTVIRHGRRASSHPTWSSYQSSDLAVIVIPPGRRSHPTLYSIAVW</sequence>
<dbReference type="InterPro" id="IPR033379">
    <property type="entry name" value="Acid_Pase_AS"/>
</dbReference>
<organism evidence="3 4">
    <name type="scientific">Rhizopogon vinicolor AM-OR11-026</name>
    <dbReference type="NCBI Taxonomy" id="1314800"/>
    <lineage>
        <taxon>Eukaryota</taxon>
        <taxon>Fungi</taxon>
        <taxon>Dikarya</taxon>
        <taxon>Basidiomycota</taxon>
        <taxon>Agaricomycotina</taxon>
        <taxon>Agaricomycetes</taxon>
        <taxon>Agaricomycetidae</taxon>
        <taxon>Boletales</taxon>
        <taxon>Suillineae</taxon>
        <taxon>Rhizopogonaceae</taxon>
        <taxon>Rhizopogon</taxon>
    </lineage>
</organism>
<gene>
    <name evidence="3" type="ORF">K503DRAFT_856239</name>
</gene>
<reference evidence="3 4" key="1">
    <citation type="submission" date="2016-06" db="EMBL/GenBank/DDBJ databases">
        <title>Comparative genomics of the ectomycorrhizal sister species Rhizopogon vinicolor and Rhizopogon vesiculosus (Basidiomycota: Boletales) reveals a divergence of the mating type B locus.</title>
        <authorList>
            <consortium name="DOE Joint Genome Institute"/>
            <person name="Mujic A.B."/>
            <person name="Kuo A."/>
            <person name="Tritt A."/>
            <person name="Lipzen A."/>
            <person name="Chen C."/>
            <person name="Johnson J."/>
            <person name="Sharma A."/>
            <person name="Barry K."/>
            <person name="Grigoriev I.V."/>
            <person name="Spatafora J.W."/>
        </authorList>
    </citation>
    <scope>NUCLEOTIDE SEQUENCE [LARGE SCALE GENOMIC DNA]</scope>
    <source>
        <strain evidence="3 4">AM-OR11-026</strain>
    </source>
</reference>
<feature type="compositionally biased region" description="Low complexity" evidence="1">
    <location>
        <begin position="7"/>
        <end position="22"/>
    </location>
</feature>
<protein>
    <submittedName>
        <fullName evidence="3">Uncharacterized protein</fullName>
    </submittedName>
</protein>
<keyword evidence="2" id="KW-0812">Transmembrane</keyword>
<evidence type="ECO:0000313" key="4">
    <source>
        <dbReference type="Proteomes" id="UP000092154"/>
    </source>
</evidence>
<proteinExistence type="predicted"/>